<dbReference type="AlphaFoldDB" id="A0A8R7VAD5"/>
<name>A0A8R7VAD5_TRIUA</name>
<evidence type="ECO:0000313" key="2">
    <source>
        <dbReference type="Proteomes" id="UP000015106"/>
    </source>
</evidence>
<dbReference type="Gramene" id="TuG1812G0700004346.01.T01">
    <property type="protein sequence ID" value="TuG1812G0700004346.01.T01"/>
    <property type="gene ID" value="TuG1812G0700004346.01"/>
</dbReference>
<reference evidence="2" key="1">
    <citation type="journal article" date="2013" name="Nature">
        <title>Draft genome of the wheat A-genome progenitor Triticum urartu.</title>
        <authorList>
            <person name="Ling H.Q."/>
            <person name="Zhao S."/>
            <person name="Liu D."/>
            <person name="Wang J."/>
            <person name="Sun H."/>
            <person name="Zhang C."/>
            <person name="Fan H."/>
            <person name="Li D."/>
            <person name="Dong L."/>
            <person name="Tao Y."/>
            <person name="Gao C."/>
            <person name="Wu H."/>
            <person name="Li Y."/>
            <person name="Cui Y."/>
            <person name="Guo X."/>
            <person name="Zheng S."/>
            <person name="Wang B."/>
            <person name="Yu K."/>
            <person name="Liang Q."/>
            <person name="Yang W."/>
            <person name="Lou X."/>
            <person name="Chen J."/>
            <person name="Feng M."/>
            <person name="Jian J."/>
            <person name="Zhang X."/>
            <person name="Luo G."/>
            <person name="Jiang Y."/>
            <person name="Liu J."/>
            <person name="Wang Z."/>
            <person name="Sha Y."/>
            <person name="Zhang B."/>
            <person name="Wu H."/>
            <person name="Tang D."/>
            <person name="Shen Q."/>
            <person name="Xue P."/>
            <person name="Zou S."/>
            <person name="Wang X."/>
            <person name="Liu X."/>
            <person name="Wang F."/>
            <person name="Yang Y."/>
            <person name="An X."/>
            <person name="Dong Z."/>
            <person name="Zhang K."/>
            <person name="Zhang X."/>
            <person name="Luo M.C."/>
            <person name="Dvorak J."/>
            <person name="Tong Y."/>
            <person name="Wang J."/>
            <person name="Yang H."/>
            <person name="Li Z."/>
            <person name="Wang D."/>
            <person name="Zhang A."/>
            <person name="Wang J."/>
        </authorList>
    </citation>
    <scope>NUCLEOTIDE SEQUENCE</scope>
    <source>
        <strain evidence="2">cv. G1812</strain>
    </source>
</reference>
<evidence type="ECO:0000313" key="1">
    <source>
        <dbReference type="EnsemblPlants" id="TuG1812G0700004346.01.T01"/>
    </source>
</evidence>
<dbReference type="EnsemblPlants" id="TuG1812G0700004346.01.T01">
    <property type="protein sequence ID" value="TuG1812G0700004346.01.T01"/>
    <property type="gene ID" value="TuG1812G0700004346.01"/>
</dbReference>
<proteinExistence type="predicted"/>
<reference evidence="1" key="2">
    <citation type="submission" date="2018-03" db="EMBL/GenBank/DDBJ databases">
        <title>The Triticum urartu genome reveals the dynamic nature of wheat genome evolution.</title>
        <authorList>
            <person name="Ling H."/>
            <person name="Ma B."/>
            <person name="Shi X."/>
            <person name="Liu H."/>
            <person name="Dong L."/>
            <person name="Sun H."/>
            <person name="Cao Y."/>
            <person name="Gao Q."/>
            <person name="Zheng S."/>
            <person name="Li Y."/>
            <person name="Yu Y."/>
            <person name="Du H."/>
            <person name="Qi M."/>
            <person name="Li Y."/>
            <person name="Yu H."/>
            <person name="Cui Y."/>
            <person name="Wang N."/>
            <person name="Chen C."/>
            <person name="Wu H."/>
            <person name="Zhao Y."/>
            <person name="Zhang J."/>
            <person name="Li Y."/>
            <person name="Zhou W."/>
            <person name="Zhang B."/>
            <person name="Hu W."/>
            <person name="Eijk M."/>
            <person name="Tang J."/>
            <person name="Witsenboer H."/>
            <person name="Zhao S."/>
            <person name="Li Z."/>
            <person name="Zhang A."/>
            <person name="Wang D."/>
            <person name="Liang C."/>
        </authorList>
    </citation>
    <scope>NUCLEOTIDE SEQUENCE [LARGE SCALE GENOMIC DNA]</scope>
    <source>
        <strain evidence="1">cv. G1812</strain>
    </source>
</reference>
<dbReference type="Proteomes" id="UP000015106">
    <property type="component" value="Chromosome 7"/>
</dbReference>
<keyword evidence="2" id="KW-1185">Reference proteome</keyword>
<sequence length="83" mass="9669">MRWQRYSQRIAPRGCCIINCKICMHTEFSKPTYTDSPCCKGPVEASRQVEEWDEDTWQGRDSSWLIVHIGQECVNFLGLKLTT</sequence>
<organism evidence="1 2">
    <name type="scientific">Triticum urartu</name>
    <name type="common">Red wild einkorn</name>
    <name type="synonym">Crithodium urartu</name>
    <dbReference type="NCBI Taxonomy" id="4572"/>
    <lineage>
        <taxon>Eukaryota</taxon>
        <taxon>Viridiplantae</taxon>
        <taxon>Streptophyta</taxon>
        <taxon>Embryophyta</taxon>
        <taxon>Tracheophyta</taxon>
        <taxon>Spermatophyta</taxon>
        <taxon>Magnoliopsida</taxon>
        <taxon>Liliopsida</taxon>
        <taxon>Poales</taxon>
        <taxon>Poaceae</taxon>
        <taxon>BOP clade</taxon>
        <taxon>Pooideae</taxon>
        <taxon>Triticodae</taxon>
        <taxon>Triticeae</taxon>
        <taxon>Triticinae</taxon>
        <taxon>Triticum</taxon>
    </lineage>
</organism>
<reference evidence="1" key="3">
    <citation type="submission" date="2022-06" db="UniProtKB">
        <authorList>
            <consortium name="EnsemblPlants"/>
        </authorList>
    </citation>
    <scope>IDENTIFICATION</scope>
</reference>
<protein>
    <submittedName>
        <fullName evidence="1">Uncharacterized protein</fullName>
    </submittedName>
</protein>
<accession>A0A8R7VAD5</accession>